<dbReference type="PANTHER" id="PTHR30502:SF0">
    <property type="entry name" value="PHOSPHOENOLPYRUVATE CARBOXYLASE FAMILY PROTEIN"/>
    <property type="match status" value="1"/>
</dbReference>
<dbReference type="PANTHER" id="PTHR30502">
    <property type="entry name" value="2-KETO-3-DEOXY-L-RHAMNONATE ALDOLASE"/>
    <property type="match status" value="1"/>
</dbReference>
<evidence type="ECO:0000256" key="1">
    <source>
        <dbReference type="ARBA" id="ARBA00005568"/>
    </source>
</evidence>
<comment type="similarity">
    <text evidence="1">Belongs to the HpcH/HpaI aldolase family.</text>
</comment>
<dbReference type="InterPro" id="IPR040442">
    <property type="entry name" value="Pyrv_kinase-like_dom_sf"/>
</dbReference>
<keyword evidence="2" id="KW-0479">Metal-binding</keyword>
<sequence>MPDDPTIFRDRFAAGEALVGTFLKIAHTMPAEVIATAGFDFVVVDEEHAPFNRESTDRIILACRAYGIGALVRAPSPSADAILGVLDSGADGVLVPHVDSAAKAAEIVAAARYRGGARGFSPTTRAGRFGKAKMAEHMDDQDARATVIAMIEDASALDHLDEIMAVDGLDGVFIGRGDLTVALGAPNNQAPEVRDAVARISAAARAAGKIVCVMVNGALDTREMAALSATAFIVSSDQVMLRTAAEKTAADTRSALTN</sequence>
<dbReference type="GO" id="GO:0016832">
    <property type="term" value="F:aldehyde-lyase activity"/>
    <property type="evidence" value="ECO:0007669"/>
    <property type="project" value="TreeGrafter"/>
</dbReference>
<keyword evidence="3" id="KW-0456">Lyase</keyword>
<dbReference type="GO" id="GO:0005737">
    <property type="term" value="C:cytoplasm"/>
    <property type="evidence" value="ECO:0007669"/>
    <property type="project" value="TreeGrafter"/>
</dbReference>
<reference evidence="5 6" key="1">
    <citation type="submission" date="2016-10" db="EMBL/GenBank/DDBJ databases">
        <authorList>
            <person name="de Groot N.N."/>
        </authorList>
    </citation>
    <scope>NUCLEOTIDE SEQUENCE [LARGE SCALE GENOMIC DNA]</scope>
    <source>
        <strain evidence="5 6">DSM 17890</strain>
    </source>
</reference>
<dbReference type="STRING" id="356660.SAMN05444336_103524"/>
<feature type="domain" description="HpcH/HpaI aldolase/citrate lyase" evidence="4">
    <location>
        <begin position="20"/>
        <end position="237"/>
    </location>
</feature>
<protein>
    <submittedName>
        <fullName evidence="5">2-keto-3-deoxy-L-rhamnonate aldolase RhmA</fullName>
    </submittedName>
</protein>
<keyword evidence="6" id="KW-1185">Reference proteome</keyword>
<dbReference type="Gene3D" id="3.20.20.60">
    <property type="entry name" value="Phosphoenolpyruvate-binding domains"/>
    <property type="match status" value="1"/>
</dbReference>
<dbReference type="InterPro" id="IPR050251">
    <property type="entry name" value="HpcH-HpaI_aldolase"/>
</dbReference>
<evidence type="ECO:0000256" key="2">
    <source>
        <dbReference type="ARBA" id="ARBA00022723"/>
    </source>
</evidence>
<name>A0A1H2ZIP7_9RHOB</name>
<dbReference type="EMBL" id="FNMZ01000003">
    <property type="protein sequence ID" value="SDX17197.1"/>
    <property type="molecule type" value="Genomic_DNA"/>
</dbReference>
<dbReference type="InterPro" id="IPR005000">
    <property type="entry name" value="Aldolase/citrate-lyase_domain"/>
</dbReference>
<evidence type="ECO:0000256" key="3">
    <source>
        <dbReference type="ARBA" id="ARBA00023239"/>
    </source>
</evidence>
<dbReference type="SUPFAM" id="SSF51621">
    <property type="entry name" value="Phosphoenolpyruvate/pyruvate domain"/>
    <property type="match status" value="1"/>
</dbReference>
<proteinExistence type="inferred from homology"/>
<accession>A0A1H2ZIP7</accession>
<dbReference type="AlphaFoldDB" id="A0A1H2ZIP7"/>
<evidence type="ECO:0000313" key="6">
    <source>
        <dbReference type="Proteomes" id="UP000199118"/>
    </source>
</evidence>
<evidence type="ECO:0000259" key="4">
    <source>
        <dbReference type="Pfam" id="PF03328"/>
    </source>
</evidence>
<dbReference type="GO" id="GO:0046872">
    <property type="term" value="F:metal ion binding"/>
    <property type="evidence" value="ECO:0007669"/>
    <property type="project" value="UniProtKB-KW"/>
</dbReference>
<gene>
    <name evidence="5" type="ORF">SAMN05444336_103524</name>
</gene>
<organism evidence="5 6">
    <name type="scientific">Albimonas donghaensis</name>
    <dbReference type="NCBI Taxonomy" id="356660"/>
    <lineage>
        <taxon>Bacteria</taxon>
        <taxon>Pseudomonadati</taxon>
        <taxon>Pseudomonadota</taxon>
        <taxon>Alphaproteobacteria</taxon>
        <taxon>Rhodobacterales</taxon>
        <taxon>Paracoccaceae</taxon>
        <taxon>Albimonas</taxon>
    </lineage>
</organism>
<dbReference type="Pfam" id="PF03328">
    <property type="entry name" value="HpcH_HpaI"/>
    <property type="match status" value="1"/>
</dbReference>
<dbReference type="OrthoDB" id="9802624at2"/>
<dbReference type="InterPro" id="IPR015813">
    <property type="entry name" value="Pyrv/PenolPyrv_kinase-like_dom"/>
</dbReference>
<dbReference type="RefSeq" id="WP_092682019.1">
    <property type="nucleotide sequence ID" value="NZ_FNMZ01000003.1"/>
</dbReference>
<evidence type="ECO:0000313" key="5">
    <source>
        <dbReference type="EMBL" id="SDX17197.1"/>
    </source>
</evidence>
<dbReference type="Proteomes" id="UP000199118">
    <property type="component" value="Unassembled WGS sequence"/>
</dbReference>